<dbReference type="AlphaFoldDB" id="A0A7J6TDC4"/>
<name>A0A7J6TDC4_PEROL</name>
<dbReference type="EMBL" id="JABANM010008043">
    <property type="protein sequence ID" value="KAF4743269.1"/>
    <property type="molecule type" value="Genomic_DNA"/>
</dbReference>
<accession>A0A7J6TDC4</accession>
<evidence type="ECO:0000256" key="1">
    <source>
        <dbReference type="SAM" id="Phobius"/>
    </source>
</evidence>
<proteinExistence type="predicted"/>
<gene>
    <name evidence="2" type="ORF">FOZ62_030769</name>
</gene>
<protein>
    <submittedName>
        <fullName evidence="2">Uncharacterized protein</fullName>
    </submittedName>
</protein>
<dbReference type="Proteomes" id="UP000574390">
    <property type="component" value="Unassembled WGS sequence"/>
</dbReference>
<feature type="non-terminal residue" evidence="2">
    <location>
        <position position="1"/>
    </location>
</feature>
<keyword evidence="1" id="KW-0472">Membrane</keyword>
<evidence type="ECO:0000313" key="2">
    <source>
        <dbReference type="EMBL" id="KAF4743269.1"/>
    </source>
</evidence>
<reference evidence="2 3" key="1">
    <citation type="submission" date="2020-04" db="EMBL/GenBank/DDBJ databases">
        <title>Perkinsus olseni comparative genomics.</title>
        <authorList>
            <person name="Bogema D.R."/>
        </authorList>
    </citation>
    <scope>NUCLEOTIDE SEQUENCE [LARGE SCALE GENOMIC DNA]</scope>
    <source>
        <strain evidence="2">ATCC PRA-205</strain>
    </source>
</reference>
<feature type="transmembrane region" description="Helical" evidence="1">
    <location>
        <begin position="12"/>
        <end position="31"/>
    </location>
</feature>
<sequence>MSMVCRRRLDMAYVALLAFLCGMAAMVFLRWQLRGAPQLFRAVWLSETEHIYTANGSLVLGTPPPTTVNGSLRVPSRLEEIMCASSPSAQPSSWENYTVFYDLPKPYQRTSELEMLWLYQVAHTTARILERFGYAYVACGGTLIGALRDRGIVAH</sequence>
<keyword evidence="1" id="KW-0812">Transmembrane</keyword>
<keyword evidence="1" id="KW-1133">Transmembrane helix</keyword>
<evidence type="ECO:0000313" key="3">
    <source>
        <dbReference type="Proteomes" id="UP000574390"/>
    </source>
</evidence>
<comment type="caution">
    <text evidence="2">The sequence shown here is derived from an EMBL/GenBank/DDBJ whole genome shotgun (WGS) entry which is preliminary data.</text>
</comment>
<organism evidence="2 3">
    <name type="scientific">Perkinsus olseni</name>
    <name type="common">Perkinsus atlanticus</name>
    <dbReference type="NCBI Taxonomy" id="32597"/>
    <lineage>
        <taxon>Eukaryota</taxon>
        <taxon>Sar</taxon>
        <taxon>Alveolata</taxon>
        <taxon>Perkinsozoa</taxon>
        <taxon>Perkinsea</taxon>
        <taxon>Perkinsida</taxon>
        <taxon>Perkinsidae</taxon>
        <taxon>Perkinsus</taxon>
    </lineage>
</organism>